<dbReference type="AlphaFoldDB" id="A0A8J2SVZ6"/>
<gene>
    <name evidence="1" type="ORF">PECAL_4P22660</name>
</gene>
<sequence length="288" mass="32306">MKRLLNLLGYLVSDLTQNELAARGACRCHKFRSGGFGMELHTYGQALWNAKNATGGNACVAVSRNWIWDPDETLFDLPRDKSCAKHLVSWKGKHGPKGWGVDKRLRRAATTQYLMAHMNSSIYADAMKTAAYRAFTGSARRVVSVHVRWGDKGREMALRPIDEYVEAVKNVTKYSGEALDVFLTTEDAKAVAAFRKAVPRNWNVVVYEAAVSSDKVLYGRHGMADQARNHRESGYHSLVALVLAMQADAFVITSGSNWSRLMEELCLGRDLEPRCAMVDVTPWRPHDW</sequence>
<keyword evidence="2" id="KW-1185">Reference proteome</keyword>
<organism evidence="1 2">
    <name type="scientific">Pelagomonas calceolata</name>
    <dbReference type="NCBI Taxonomy" id="35677"/>
    <lineage>
        <taxon>Eukaryota</taxon>
        <taxon>Sar</taxon>
        <taxon>Stramenopiles</taxon>
        <taxon>Ochrophyta</taxon>
        <taxon>Pelagophyceae</taxon>
        <taxon>Pelagomonadales</taxon>
        <taxon>Pelagomonadaceae</taxon>
        <taxon>Pelagomonas</taxon>
    </lineage>
</organism>
<evidence type="ECO:0000313" key="2">
    <source>
        <dbReference type="Proteomes" id="UP000789595"/>
    </source>
</evidence>
<dbReference type="PANTHER" id="PTHR13132">
    <property type="entry name" value="ALPHA- 1,6 -FUCOSYLTRANSFERASE"/>
    <property type="match status" value="1"/>
</dbReference>
<evidence type="ECO:0000313" key="1">
    <source>
        <dbReference type="EMBL" id="CAH0374952.1"/>
    </source>
</evidence>
<comment type="caution">
    <text evidence="1">The sequence shown here is derived from an EMBL/GenBank/DDBJ whole genome shotgun (WGS) entry which is preliminary data.</text>
</comment>
<reference evidence="1" key="1">
    <citation type="submission" date="2021-11" db="EMBL/GenBank/DDBJ databases">
        <authorList>
            <consortium name="Genoscope - CEA"/>
            <person name="William W."/>
        </authorList>
    </citation>
    <scope>NUCLEOTIDE SEQUENCE</scope>
</reference>
<dbReference type="GO" id="GO:0006487">
    <property type="term" value="P:protein N-linked glycosylation"/>
    <property type="evidence" value="ECO:0007669"/>
    <property type="project" value="TreeGrafter"/>
</dbReference>
<dbReference type="GO" id="GO:0046921">
    <property type="term" value="F:alpha-(1-&gt;6)-fucosyltransferase activity"/>
    <property type="evidence" value="ECO:0007669"/>
    <property type="project" value="TreeGrafter"/>
</dbReference>
<dbReference type="Proteomes" id="UP000789595">
    <property type="component" value="Unassembled WGS sequence"/>
</dbReference>
<proteinExistence type="predicted"/>
<dbReference type="Gene3D" id="3.40.50.11350">
    <property type="match status" value="1"/>
</dbReference>
<dbReference type="OrthoDB" id="46632at2759"/>
<protein>
    <submittedName>
        <fullName evidence="1">Uncharacterized protein</fullName>
    </submittedName>
</protein>
<dbReference type="PANTHER" id="PTHR13132:SF29">
    <property type="entry name" value="ALPHA-(1,6)-FUCOSYLTRANSFERASE"/>
    <property type="match status" value="1"/>
</dbReference>
<accession>A0A8J2SVZ6</accession>
<dbReference type="EMBL" id="CAKKNE010000004">
    <property type="protein sequence ID" value="CAH0374952.1"/>
    <property type="molecule type" value="Genomic_DNA"/>
</dbReference>
<name>A0A8J2SVZ6_9STRA</name>